<keyword evidence="2" id="KW-0678">Repressor</keyword>
<dbReference type="InterPro" id="IPR002481">
    <property type="entry name" value="FUR"/>
</dbReference>
<dbReference type="PANTHER" id="PTHR33202">
    <property type="entry name" value="ZINC UPTAKE REGULATION PROTEIN"/>
    <property type="match status" value="1"/>
</dbReference>
<proteinExistence type="inferred from homology"/>
<dbReference type="eggNOG" id="COG0735">
    <property type="taxonomic scope" value="Bacteria"/>
</dbReference>
<keyword evidence="4" id="KW-0805">Transcription regulation</keyword>
<organism evidence="9 10">
    <name type="scientific">Desulfobacca acetoxidans (strain ATCC 700848 / DSM 11109 / ASRB2)</name>
    <dbReference type="NCBI Taxonomy" id="880072"/>
    <lineage>
        <taxon>Bacteria</taxon>
        <taxon>Pseudomonadati</taxon>
        <taxon>Thermodesulfobacteriota</taxon>
        <taxon>Desulfobaccia</taxon>
        <taxon>Desulfobaccales</taxon>
        <taxon>Desulfobaccaceae</taxon>
        <taxon>Desulfobacca</taxon>
    </lineage>
</organism>
<dbReference type="PANTHER" id="PTHR33202:SF7">
    <property type="entry name" value="FERRIC UPTAKE REGULATION PROTEIN"/>
    <property type="match status" value="1"/>
</dbReference>
<dbReference type="GO" id="GO:0000976">
    <property type="term" value="F:transcription cis-regulatory region binding"/>
    <property type="evidence" value="ECO:0007669"/>
    <property type="project" value="TreeGrafter"/>
</dbReference>
<dbReference type="GO" id="GO:0003700">
    <property type="term" value="F:DNA-binding transcription factor activity"/>
    <property type="evidence" value="ECO:0007669"/>
    <property type="project" value="InterPro"/>
</dbReference>
<feature type="binding site" evidence="7">
    <location>
        <position position="120"/>
    </location>
    <ligand>
        <name>Zn(2+)</name>
        <dbReference type="ChEBI" id="CHEBI:29105"/>
    </ligand>
</feature>
<dbReference type="OrthoDB" id="8659436at2"/>
<dbReference type="EMBL" id="CP002629">
    <property type="protein sequence ID" value="AEB09989.1"/>
    <property type="molecule type" value="Genomic_DNA"/>
</dbReference>
<evidence type="ECO:0000256" key="5">
    <source>
        <dbReference type="ARBA" id="ARBA00023125"/>
    </source>
</evidence>
<comment type="cofactor">
    <cofactor evidence="8">
        <name>Mn(2+)</name>
        <dbReference type="ChEBI" id="CHEBI:29035"/>
    </cofactor>
    <cofactor evidence="8">
        <name>Fe(2+)</name>
        <dbReference type="ChEBI" id="CHEBI:29033"/>
    </cofactor>
    <text evidence="8">Binds 1 Mn(2+) or Fe(2+) ion per subunit.</text>
</comment>
<dbReference type="CDD" id="cd07153">
    <property type="entry name" value="Fur_like"/>
    <property type="match status" value="1"/>
</dbReference>
<dbReference type="Proteomes" id="UP000000483">
    <property type="component" value="Chromosome"/>
</dbReference>
<evidence type="ECO:0000256" key="3">
    <source>
        <dbReference type="ARBA" id="ARBA00022833"/>
    </source>
</evidence>
<comment type="cofactor">
    <cofactor evidence="7">
        <name>Zn(2+)</name>
        <dbReference type="ChEBI" id="CHEBI:29105"/>
    </cofactor>
    <text evidence="7">Binds 1 zinc ion per subunit.</text>
</comment>
<dbReference type="STRING" id="880072.Desac_2160"/>
<keyword evidence="8" id="KW-0408">Iron</keyword>
<comment type="similarity">
    <text evidence="1">Belongs to the Fur family.</text>
</comment>
<dbReference type="GO" id="GO:1900376">
    <property type="term" value="P:regulation of secondary metabolite biosynthetic process"/>
    <property type="evidence" value="ECO:0007669"/>
    <property type="project" value="TreeGrafter"/>
</dbReference>
<feature type="binding site" evidence="7">
    <location>
        <position position="83"/>
    </location>
    <ligand>
        <name>Zn(2+)</name>
        <dbReference type="ChEBI" id="CHEBI:29105"/>
    </ligand>
</feature>
<evidence type="ECO:0000256" key="4">
    <source>
        <dbReference type="ARBA" id="ARBA00023015"/>
    </source>
</evidence>
<sequence>MRRPSLQRRIILEELQKQKNHPSVQEIFTKVKLRLPKISLATVYRNLEQLAASGLIHKLEPATGERRFDSELHEHYHIRCVQCGKIADAPLPALPDLDRSCSELSNFTILGHRLEFLGICPQCREQQEKRN</sequence>
<reference evidence="9 10" key="1">
    <citation type="journal article" date="2011" name="Stand. Genomic Sci.">
        <title>Complete genome sequence of the acetate-degrading sulfate reducer Desulfobacca acetoxidans type strain (ASRB2).</title>
        <authorList>
            <person name="Goker M."/>
            <person name="Teshima H."/>
            <person name="Lapidus A."/>
            <person name="Nolan M."/>
            <person name="Lucas S."/>
            <person name="Hammon N."/>
            <person name="Deshpande S."/>
            <person name="Cheng J.F."/>
            <person name="Tapia R."/>
            <person name="Han C."/>
            <person name="Goodwin L."/>
            <person name="Pitluck S."/>
            <person name="Huntemann M."/>
            <person name="Liolios K."/>
            <person name="Ivanova N."/>
            <person name="Pagani I."/>
            <person name="Mavromatis K."/>
            <person name="Ovchinikova G."/>
            <person name="Pati A."/>
            <person name="Chen A."/>
            <person name="Palaniappan K."/>
            <person name="Land M."/>
            <person name="Hauser L."/>
            <person name="Brambilla E.M."/>
            <person name="Rohde M."/>
            <person name="Spring S."/>
            <person name="Detter J.C."/>
            <person name="Woyke T."/>
            <person name="Bristow J."/>
            <person name="Eisen J.A."/>
            <person name="Markowitz V."/>
            <person name="Hugenholtz P."/>
            <person name="Kyrpides N.C."/>
            <person name="Klenk H.P."/>
        </authorList>
    </citation>
    <scope>NUCLEOTIDE SEQUENCE [LARGE SCALE GENOMIC DNA]</scope>
    <source>
        <strain evidence="10">ATCC 700848 / DSM 11109 / ASRB2</strain>
    </source>
</reference>
<feature type="binding site" evidence="7">
    <location>
        <position position="123"/>
    </location>
    <ligand>
        <name>Zn(2+)</name>
        <dbReference type="ChEBI" id="CHEBI:29105"/>
    </ligand>
</feature>
<protein>
    <submittedName>
        <fullName evidence="9">Ferric uptake regulator, Fur family</fullName>
    </submittedName>
</protein>
<feature type="binding site" evidence="8">
    <location>
        <position position="112"/>
    </location>
    <ligand>
        <name>Fe cation</name>
        <dbReference type="ChEBI" id="CHEBI:24875"/>
    </ligand>
</feature>
<dbReference type="AlphaFoldDB" id="F2NDC3"/>
<dbReference type="GO" id="GO:0008270">
    <property type="term" value="F:zinc ion binding"/>
    <property type="evidence" value="ECO:0007669"/>
    <property type="project" value="TreeGrafter"/>
</dbReference>
<keyword evidence="7" id="KW-0479">Metal-binding</keyword>
<keyword evidence="6" id="KW-0804">Transcription</keyword>
<evidence type="ECO:0000256" key="7">
    <source>
        <dbReference type="PIRSR" id="PIRSR602481-1"/>
    </source>
</evidence>
<dbReference type="SUPFAM" id="SSF46785">
    <property type="entry name" value="Winged helix' DNA-binding domain"/>
    <property type="match status" value="1"/>
</dbReference>
<evidence type="ECO:0000313" key="10">
    <source>
        <dbReference type="Proteomes" id="UP000000483"/>
    </source>
</evidence>
<dbReference type="GO" id="GO:0045892">
    <property type="term" value="P:negative regulation of DNA-templated transcription"/>
    <property type="evidence" value="ECO:0007669"/>
    <property type="project" value="TreeGrafter"/>
</dbReference>
<accession>F2NDC3</accession>
<feature type="binding site" evidence="7">
    <location>
        <position position="80"/>
    </location>
    <ligand>
        <name>Zn(2+)</name>
        <dbReference type="ChEBI" id="CHEBI:29105"/>
    </ligand>
</feature>
<dbReference type="InterPro" id="IPR043135">
    <property type="entry name" value="Fur_C"/>
</dbReference>
<evidence type="ECO:0000256" key="8">
    <source>
        <dbReference type="PIRSR" id="PIRSR602481-2"/>
    </source>
</evidence>
<evidence type="ECO:0000313" key="9">
    <source>
        <dbReference type="EMBL" id="AEB09989.1"/>
    </source>
</evidence>
<name>F2NDC3_DESAR</name>
<dbReference type="InterPro" id="IPR036388">
    <property type="entry name" value="WH-like_DNA-bd_sf"/>
</dbReference>
<dbReference type="Gene3D" id="1.10.10.10">
    <property type="entry name" value="Winged helix-like DNA-binding domain superfamily/Winged helix DNA-binding domain"/>
    <property type="match status" value="1"/>
</dbReference>
<dbReference type="Gene3D" id="3.30.1490.190">
    <property type="match status" value="1"/>
</dbReference>
<keyword evidence="3 7" id="KW-0862">Zinc</keyword>
<reference evidence="10" key="2">
    <citation type="submission" date="2011-03" db="EMBL/GenBank/DDBJ databases">
        <title>The complete genome of Desulfobacca acetoxidans DSM 11109.</title>
        <authorList>
            <consortium name="US DOE Joint Genome Institute (JGI-PGF)"/>
            <person name="Lucas S."/>
            <person name="Copeland A."/>
            <person name="Lapidus A."/>
            <person name="Bruce D."/>
            <person name="Goodwin L."/>
            <person name="Pitluck S."/>
            <person name="Peters L."/>
            <person name="Kyrpides N."/>
            <person name="Mavromatis K."/>
            <person name="Ivanova N."/>
            <person name="Ovchinnikova G."/>
            <person name="Teshima H."/>
            <person name="Detter J.C."/>
            <person name="Han C."/>
            <person name="Land M."/>
            <person name="Hauser L."/>
            <person name="Markowitz V."/>
            <person name="Cheng J.-F."/>
            <person name="Hugenholtz P."/>
            <person name="Woyke T."/>
            <person name="Wu D."/>
            <person name="Spring S."/>
            <person name="Schueler E."/>
            <person name="Brambilla E."/>
            <person name="Klenk H.-P."/>
            <person name="Eisen J.A."/>
        </authorList>
    </citation>
    <scope>NUCLEOTIDE SEQUENCE [LARGE SCALE GENOMIC DNA]</scope>
    <source>
        <strain evidence="10">ATCC 700848 / DSM 11109 / ASRB2</strain>
    </source>
</reference>
<keyword evidence="10" id="KW-1185">Reference proteome</keyword>
<dbReference type="KEGG" id="dao:Desac_2160"/>
<gene>
    <name evidence="9" type="ordered locus">Desac_2160</name>
</gene>
<dbReference type="Pfam" id="PF01475">
    <property type="entry name" value="FUR"/>
    <property type="match status" value="1"/>
</dbReference>
<dbReference type="RefSeq" id="WP_013707098.1">
    <property type="nucleotide sequence ID" value="NC_015388.1"/>
</dbReference>
<dbReference type="HOGENOM" id="CLU_096072_4_2_7"/>
<evidence type="ECO:0000256" key="6">
    <source>
        <dbReference type="ARBA" id="ARBA00023163"/>
    </source>
</evidence>
<evidence type="ECO:0000256" key="1">
    <source>
        <dbReference type="ARBA" id="ARBA00007957"/>
    </source>
</evidence>
<evidence type="ECO:0000256" key="2">
    <source>
        <dbReference type="ARBA" id="ARBA00022491"/>
    </source>
</evidence>
<keyword evidence="5" id="KW-0238">DNA-binding</keyword>
<dbReference type="InterPro" id="IPR036390">
    <property type="entry name" value="WH_DNA-bd_sf"/>
</dbReference>